<accession>Q4V4B9</accession>
<evidence type="ECO:0000256" key="5">
    <source>
        <dbReference type="SAM" id="MobiDB-lite"/>
    </source>
</evidence>
<dbReference type="PANTHER" id="PTHR23507:SF39">
    <property type="entry name" value="GH23453P-RELATED"/>
    <property type="match status" value="1"/>
</dbReference>
<dbReference type="InterPro" id="IPR011701">
    <property type="entry name" value="MFS"/>
</dbReference>
<organism evidence="7">
    <name type="scientific">Drosophila melanogaster</name>
    <name type="common">Fruit fly</name>
    <dbReference type="NCBI Taxonomy" id="7227"/>
    <lineage>
        <taxon>Eukaryota</taxon>
        <taxon>Metazoa</taxon>
        <taxon>Ecdysozoa</taxon>
        <taxon>Arthropoda</taxon>
        <taxon>Hexapoda</taxon>
        <taxon>Insecta</taxon>
        <taxon>Pterygota</taxon>
        <taxon>Neoptera</taxon>
        <taxon>Endopterygota</taxon>
        <taxon>Diptera</taxon>
        <taxon>Brachycera</taxon>
        <taxon>Muscomorpha</taxon>
        <taxon>Ephydroidea</taxon>
        <taxon>Drosophilidae</taxon>
        <taxon>Drosophila</taxon>
        <taxon>Sophophora</taxon>
    </lineage>
</organism>
<comment type="subcellular location">
    <subcellularLocation>
        <location evidence="1">Membrane</location>
        <topology evidence="1">Multi-pass membrane protein</topology>
    </subcellularLocation>
</comment>
<dbReference type="AlphaFoldDB" id="Q4V4B9"/>
<feature type="transmembrane region" description="Helical" evidence="6">
    <location>
        <begin position="202"/>
        <end position="221"/>
    </location>
</feature>
<feature type="transmembrane region" description="Helical" evidence="6">
    <location>
        <begin position="177"/>
        <end position="197"/>
    </location>
</feature>
<dbReference type="OrthoDB" id="430300at2759"/>
<dbReference type="HOGENOM" id="CLU_028365_4_1_1"/>
<dbReference type="VEuPathDB" id="VectorBase:FBgn0039817"/>
<dbReference type="GO" id="GO:0022857">
    <property type="term" value="F:transmembrane transporter activity"/>
    <property type="evidence" value="ECO:0007669"/>
    <property type="project" value="InterPro"/>
</dbReference>
<evidence type="ECO:0000313" key="7">
    <source>
        <dbReference type="EMBL" id="AAY55503.1"/>
    </source>
</evidence>
<sequence>MIFMEIILFVALTSGSLLSSFVYAATSSAFVQSLSCLIVIIATLFIIFYLPESLGMSPEEDEIPEKEKNVVVTVLDHKNKTNEISAEAEKTENCDDPPKYESPEKPLEDKVEKAGLFSIKHVKDMFSTCFKKRENNAHTIIWLVTLAGFVSIFVADGVMTVNYLFVRQQFHFTVRDFTIFETFSQSVPMLGAVLGILILRKFFGLSVVALALLSLLSEVAANIARGFAYLSWHLYLSVVLGIFRSIQGPMFRTIVSNIVPPSDTGKLFAIGNILQSFAPFVAAPLYTAIYKESLASNPGGFNFLSAAFYGLAFILIGWVMRIKFKHQKFYAKTLK</sequence>
<evidence type="ECO:0000256" key="4">
    <source>
        <dbReference type="ARBA" id="ARBA00023136"/>
    </source>
</evidence>
<keyword evidence="4 6" id="KW-0472">Membrane</keyword>
<dbReference type="GO" id="GO:0016020">
    <property type="term" value="C:membrane"/>
    <property type="evidence" value="ECO:0007669"/>
    <property type="project" value="UniProtKB-SubCell"/>
</dbReference>
<dbReference type="Gene3D" id="1.20.1250.20">
    <property type="entry name" value="MFS general substrate transporter like domains"/>
    <property type="match status" value="1"/>
</dbReference>
<dbReference type="Bgee" id="FBgn0039817">
    <property type="expression patterns" value="Expressed in tormogen cell in proboscis and 25 other cell types or tissues"/>
</dbReference>
<dbReference type="InterPro" id="IPR036259">
    <property type="entry name" value="MFS_trans_sf"/>
</dbReference>
<dbReference type="Pfam" id="PF07690">
    <property type="entry name" value="MFS_1"/>
    <property type="match status" value="1"/>
</dbReference>
<evidence type="ECO:0000256" key="2">
    <source>
        <dbReference type="ARBA" id="ARBA00022692"/>
    </source>
</evidence>
<gene>
    <name evidence="7" type="primary">CG15553</name>
</gene>
<name>Q4V4B9_DROME</name>
<dbReference type="ExpressionAtlas" id="Q4V4B9">
    <property type="expression patterns" value="baseline and differential"/>
</dbReference>
<evidence type="ECO:0000256" key="1">
    <source>
        <dbReference type="ARBA" id="ARBA00004141"/>
    </source>
</evidence>
<dbReference type="PANTHER" id="PTHR23507">
    <property type="entry name" value="ZGC:174356"/>
    <property type="match status" value="1"/>
</dbReference>
<feature type="transmembrane region" description="Helical" evidence="6">
    <location>
        <begin position="140"/>
        <end position="165"/>
    </location>
</feature>
<dbReference type="SUPFAM" id="SSF103473">
    <property type="entry name" value="MFS general substrate transporter"/>
    <property type="match status" value="1"/>
</dbReference>
<feature type="transmembrane region" description="Helical" evidence="6">
    <location>
        <begin position="34"/>
        <end position="50"/>
    </location>
</feature>
<dbReference type="EMBL" id="BT023087">
    <property type="protein sequence ID" value="AAY55503.1"/>
    <property type="molecule type" value="mRNA"/>
</dbReference>
<keyword evidence="3 6" id="KW-1133">Transmembrane helix</keyword>
<evidence type="ECO:0000256" key="3">
    <source>
        <dbReference type="ARBA" id="ARBA00022989"/>
    </source>
</evidence>
<feature type="transmembrane region" description="Helical" evidence="6">
    <location>
        <begin position="227"/>
        <end position="246"/>
    </location>
</feature>
<reference evidence="7" key="1">
    <citation type="submission" date="2005-05" db="EMBL/GenBank/DDBJ databases">
        <authorList>
            <person name="Stapleton M."/>
            <person name="Carlson J."/>
            <person name="Chavez C."/>
            <person name="Frise E."/>
            <person name="George R."/>
            <person name="Pacleb J."/>
            <person name="Park S."/>
            <person name="Wan K."/>
            <person name="Yu C."/>
            <person name="Celniker S."/>
        </authorList>
    </citation>
    <scope>NUCLEOTIDE SEQUENCE</scope>
</reference>
<keyword evidence="2 6" id="KW-0812">Transmembrane</keyword>
<protein>
    <submittedName>
        <fullName evidence="7">IP10913p</fullName>
    </submittedName>
</protein>
<evidence type="ECO:0000256" key="6">
    <source>
        <dbReference type="SAM" id="Phobius"/>
    </source>
</evidence>
<feature type="transmembrane region" description="Helical" evidence="6">
    <location>
        <begin position="267"/>
        <end position="289"/>
    </location>
</feature>
<feature type="transmembrane region" description="Helical" evidence="6">
    <location>
        <begin position="301"/>
        <end position="320"/>
    </location>
</feature>
<proteinExistence type="evidence at transcript level"/>
<feature type="region of interest" description="Disordered" evidence="5">
    <location>
        <begin position="85"/>
        <end position="105"/>
    </location>
</feature>